<feature type="compositionally biased region" description="Low complexity" evidence="1">
    <location>
        <begin position="63"/>
        <end position="78"/>
    </location>
</feature>
<dbReference type="AlphaFoldDB" id="A0AA35T3T1"/>
<feature type="non-terminal residue" evidence="2">
    <location>
        <position position="152"/>
    </location>
</feature>
<comment type="caution">
    <text evidence="2">The sequence shown here is derived from an EMBL/GenBank/DDBJ whole genome shotgun (WGS) entry which is preliminary data.</text>
</comment>
<dbReference type="EMBL" id="CASHTH010003094">
    <property type="protein sequence ID" value="CAI8040246.1"/>
    <property type="molecule type" value="Genomic_DNA"/>
</dbReference>
<proteinExistence type="predicted"/>
<gene>
    <name evidence="2" type="ORF">GBAR_LOCUS22433</name>
</gene>
<organism evidence="2 3">
    <name type="scientific">Geodia barretti</name>
    <name type="common">Barrett's horny sponge</name>
    <dbReference type="NCBI Taxonomy" id="519541"/>
    <lineage>
        <taxon>Eukaryota</taxon>
        <taxon>Metazoa</taxon>
        <taxon>Porifera</taxon>
        <taxon>Demospongiae</taxon>
        <taxon>Heteroscleromorpha</taxon>
        <taxon>Tetractinellida</taxon>
        <taxon>Astrophorina</taxon>
        <taxon>Geodiidae</taxon>
        <taxon>Geodia</taxon>
    </lineage>
</organism>
<reference evidence="2" key="1">
    <citation type="submission" date="2023-03" db="EMBL/GenBank/DDBJ databases">
        <authorList>
            <person name="Steffen K."/>
            <person name="Cardenas P."/>
        </authorList>
    </citation>
    <scope>NUCLEOTIDE SEQUENCE</scope>
</reference>
<evidence type="ECO:0000313" key="2">
    <source>
        <dbReference type="EMBL" id="CAI8040246.1"/>
    </source>
</evidence>
<keyword evidence="3" id="KW-1185">Reference proteome</keyword>
<accession>A0AA35T3T1</accession>
<feature type="region of interest" description="Disordered" evidence="1">
    <location>
        <begin position="61"/>
        <end position="81"/>
    </location>
</feature>
<dbReference type="Proteomes" id="UP001174909">
    <property type="component" value="Unassembled WGS sequence"/>
</dbReference>
<protein>
    <submittedName>
        <fullName evidence="2">Uncharacterized protein</fullName>
    </submittedName>
</protein>
<sequence>MFGRWSSGWERSMTRMQADVCPRNTVMASTNSGWPPLSTMYTHVSVKTVSREWLGTLMRDMNSSSTSDDSSRDSTVTSGAVSDDWSPLAVAAALVSSVAAGEDFWGEAADSAALGELCFSLTTVGGWVAGWPSFWARALRMRAMYCFFSSAV</sequence>
<name>A0AA35T3T1_GEOBA</name>
<evidence type="ECO:0000313" key="3">
    <source>
        <dbReference type="Proteomes" id="UP001174909"/>
    </source>
</evidence>
<evidence type="ECO:0000256" key="1">
    <source>
        <dbReference type="SAM" id="MobiDB-lite"/>
    </source>
</evidence>